<reference evidence="2" key="1">
    <citation type="submission" date="2020-08" db="EMBL/GenBank/DDBJ databases">
        <title>Multicomponent nature underlies the extraordinary mechanical properties of spider dragline silk.</title>
        <authorList>
            <person name="Kono N."/>
            <person name="Nakamura H."/>
            <person name="Mori M."/>
            <person name="Yoshida Y."/>
            <person name="Ohtoshi R."/>
            <person name="Malay A.D."/>
            <person name="Moran D.A.P."/>
            <person name="Tomita M."/>
            <person name="Numata K."/>
            <person name="Arakawa K."/>
        </authorList>
    </citation>
    <scope>NUCLEOTIDE SEQUENCE</scope>
</reference>
<evidence type="ECO:0000313" key="2">
    <source>
        <dbReference type="EMBL" id="GFY00014.1"/>
    </source>
</evidence>
<dbReference type="PANTHER" id="PTHR36688:SF1">
    <property type="entry name" value="ENDONUCLEASE_EXONUCLEASE_PHOSPHATASE DOMAIN-CONTAINING PROTEIN"/>
    <property type="match status" value="1"/>
</dbReference>
<dbReference type="InterPro" id="IPR052560">
    <property type="entry name" value="RdDP_mobile_element"/>
</dbReference>
<keyword evidence="2" id="KW-0808">Transferase</keyword>
<evidence type="ECO:0000313" key="3">
    <source>
        <dbReference type="Proteomes" id="UP000887159"/>
    </source>
</evidence>
<sequence length="196" mass="22148">MLFVLFLGHPEKFAGCSPLQFEHLAGALFGFLQSEIIQSESWQDPLPPRPIRSGHPQGSLSSPLLFTLYVNDIPQTDSSHLAMFADDTAVISQNKRFSVVISNLQHYISLLELWLNDWKIKVNASKSACLMFTRRLQLPVGLTPVTIFGEPVPWVNVAKYLGLFLDTKLTFAYHIEQTRKKAIAVHAMLKKLLEKE</sequence>
<dbReference type="InterPro" id="IPR043502">
    <property type="entry name" value="DNA/RNA_pol_sf"/>
</dbReference>
<dbReference type="SUPFAM" id="SSF56672">
    <property type="entry name" value="DNA/RNA polymerases"/>
    <property type="match status" value="1"/>
</dbReference>
<proteinExistence type="predicted"/>
<dbReference type="Pfam" id="PF00078">
    <property type="entry name" value="RVT_1"/>
    <property type="match status" value="1"/>
</dbReference>
<dbReference type="InterPro" id="IPR000477">
    <property type="entry name" value="RT_dom"/>
</dbReference>
<gene>
    <name evidence="2" type="primary">X-element ORF2</name>
    <name evidence="2" type="ORF">TNCV_1341121</name>
</gene>
<accession>A0A8X6RS45</accession>
<name>A0A8X6RS45_TRICX</name>
<evidence type="ECO:0000259" key="1">
    <source>
        <dbReference type="PROSITE" id="PS50878"/>
    </source>
</evidence>
<organism evidence="2 3">
    <name type="scientific">Trichonephila clavipes</name>
    <name type="common">Golden silk orbweaver</name>
    <name type="synonym">Nephila clavipes</name>
    <dbReference type="NCBI Taxonomy" id="2585209"/>
    <lineage>
        <taxon>Eukaryota</taxon>
        <taxon>Metazoa</taxon>
        <taxon>Ecdysozoa</taxon>
        <taxon>Arthropoda</taxon>
        <taxon>Chelicerata</taxon>
        <taxon>Arachnida</taxon>
        <taxon>Araneae</taxon>
        <taxon>Araneomorphae</taxon>
        <taxon>Entelegynae</taxon>
        <taxon>Araneoidea</taxon>
        <taxon>Nephilidae</taxon>
        <taxon>Trichonephila</taxon>
    </lineage>
</organism>
<keyword evidence="2" id="KW-0695">RNA-directed DNA polymerase</keyword>
<keyword evidence="3" id="KW-1185">Reference proteome</keyword>
<feature type="domain" description="Reverse transcriptase" evidence="1">
    <location>
        <begin position="1"/>
        <end position="159"/>
    </location>
</feature>
<comment type="caution">
    <text evidence="2">The sequence shown here is derived from an EMBL/GenBank/DDBJ whole genome shotgun (WGS) entry which is preliminary data.</text>
</comment>
<dbReference type="EMBL" id="BMAU01021216">
    <property type="protein sequence ID" value="GFY00014.1"/>
    <property type="molecule type" value="Genomic_DNA"/>
</dbReference>
<keyword evidence="2" id="KW-0548">Nucleotidyltransferase</keyword>
<dbReference type="PANTHER" id="PTHR36688">
    <property type="entry name" value="ENDO/EXONUCLEASE/PHOSPHATASE DOMAIN-CONTAINING PROTEIN"/>
    <property type="match status" value="1"/>
</dbReference>
<dbReference type="Proteomes" id="UP000887159">
    <property type="component" value="Unassembled WGS sequence"/>
</dbReference>
<dbReference type="AlphaFoldDB" id="A0A8X6RS45"/>
<protein>
    <submittedName>
        <fullName evidence="2">Probable RNA-directed DNA polymerase from transposon X-element</fullName>
    </submittedName>
</protein>
<dbReference type="PROSITE" id="PS50878">
    <property type="entry name" value="RT_POL"/>
    <property type="match status" value="1"/>
</dbReference>
<dbReference type="GO" id="GO:0003964">
    <property type="term" value="F:RNA-directed DNA polymerase activity"/>
    <property type="evidence" value="ECO:0007669"/>
    <property type="project" value="UniProtKB-KW"/>
</dbReference>